<keyword evidence="2" id="KW-1003">Cell membrane</keyword>
<comment type="subcellular location">
    <subcellularLocation>
        <location evidence="1">Cell membrane</location>
        <topology evidence="1">Multi-pass membrane protein</topology>
    </subcellularLocation>
    <subcellularLocation>
        <location evidence="6">Membrane</location>
        <topology evidence="6">Multi-pass membrane protein</topology>
    </subcellularLocation>
</comment>
<name>A0A1I3B2B8_9PLAN</name>
<dbReference type="InterPro" id="IPR002898">
    <property type="entry name" value="MotA_ExbB_proton_chnl"/>
</dbReference>
<evidence type="ECO:0000313" key="10">
    <source>
        <dbReference type="Proteomes" id="UP000199518"/>
    </source>
</evidence>
<evidence type="ECO:0000259" key="8">
    <source>
        <dbReference type="Pfam" id="PF01618"/>
    </source>
</evidence>
<reference evidence="10" key="1">
    <citation type="submission" date="2016-10" db="EMBL/GenBank/DDBJ databases">
        <authorList>
            <person name="Varghese N."/>
            <person name="Submissions S."/>
        </authorList>
    </citation>
    <scope>NUCLEOTIDE SEQUENCE [LARGE SCALE GENOMIC DNA]</scope>
    <source>
        <strain evidence="10">DSM 26348</strain>
    </source>
</reference>
<organism evidence="9 10">
    <name type="scientific">Planctomicrobium piriforme</name>
    <dbReference type="NCBI Taxonomy" id="1576369"/>
    <lineage>
        <taxon>Bacteria</taxon>
        <taxon>Pseudomonadati</taxon>
        <taxon>Planctomycetota</taxon>
        <taxon>Planctomycetia</taxon>
        <taxon>Planctomycetales</taxon>
        <taxon>Planctomycetaceae</taxon>
        <taxon>Planctomicrobium</taxon>
    </lineage>
</organism>
<evidence type="ECO:0000256" key="5">
    <source>
        <dbReference type="ARBA" id="ARBA00023136"/>
    </source>
</evidence>
<keyword evidence="5 7" id="KW-0472">Membrane</keyword>
<dbReference type="OrthoDB" id="9809716at2"/>
<dbReference type="EMBL" id="FOQD01000001">
    <property type="protein sequence ID" value="SFH56457.1"/>
    <property type="molecule type" value="Genomic_DNA"/>
</dbReference>
<keyword evidence="6" id="KW-0653">Protein transport</keyword>
<gene>
    <name evidence="9" type="ORF">SAMN05421753_101191</name>
</gene>
<dbReference type="Proteomes" id="UP000199518">
    <property type="component" value="Unassembled WGS sequence"/>
</dbReference>
<keyword evidence="4 7" id="KW-1133">Transmembrane helix</keyword>
<dbReference type="Pfam" id="PF01618">
    <property type="entry name" value="MotA_ExbB"/>
    <property type="match status" value="1"/>
</dbReference>
<feature type="domain" description="MotA/TolQ/ExbB proton channel" evidence="8">
    <location>
        <begin position="122"/>
        <end position="235"/>
    </location>
</feature>
<evidence type="ECO:0000256" key="3">
    <source>
        <dbReference type="ARBA" id="ARBA00022692"/>
    </source>
</evidence>
<sequence length="264" mass="29001">MTLFLHQREDALQWIRRGLFWTLLTLALMLAWPGSVFAAHSGIFESGRLNPRALLQAGGLIGYLTIALSVAMVAMMIEHLLSIRRETLLPQSLAVDLQKQLTAGQVGQAEQTCRQRPCLLSAIVLAGLQSLQFGYEAAEKAMEDTAQEYAARLARKVDYLSVIGAIAPMMGLTGTVWGMIQAFAQFAEQANPSPSDFAPSISEALVTTLFGLVVAIPAMSAHAWFRNRTDEFVAEAALLSERLMSTQRKRRRVESTPEIPKAKL</sequence>
<evidence type="ECO:0000256" key="1">
    <source>
        <dbReference type="ARBA" id="ARBA00004651"/>
    </source>
</evidence>
<protein>
    <submittedName>
        <fullName evidence="9">Biopolymer transport protein ExbB</fullName>
    </submittedName>
</protein>
<feature type="transmembrane region" description="Helical" evidence="7">
    <location>
        <begin position="204"/>
        <end position="225"/>
    </location>
</feature>
<keyword evidence="6" id="KW-0813">Transport</keyword>
<feature type="transmembrane region" description="Helical" evidence="7">
    <location>
        <begin position="54"/>
        <end position="77"/>
    </location>
</feature>
<proteinExistence type="inferred from homology"/>
<evidence type="ECO:0000256" key="6">
    <source>
        <dbReference type="RuleBase" id="RU004057"/>
    </source>
</evidence>
<dbReference type="STRING" id="1576369.SAMN05421753_101191"/>
<dbReference type="InterPro" id="IPR050790">
    <property type="entry name" value="ExbB/TolQ_transport"/>
</dbReference>
<dbReference type="PANTHER" id="PTHR30625:SF17">
    <property type="entry name" value="TOLQ-RELATED"/>
    <property type="match status" value="1"/>
</dbReference>
<dbReference type="RefSeq" id="WP_092047078.1">
    <property type="nucleotide sequence ID" value="NZ_FOQD01000001.1"/>
</dbReference>
<accession>A0A1I3B2B8</accession>
<dbReference type="PANTHER" id="PTHR30625">
    <property type="entry name" value="PROTEIN TOLQ"/>
    <property type="match status" value="1"/>
</dbReference>
<evidence type="ECO:0000313" key="9">
    <source>
        <dbReference type="EMBL" id="SFH56457.1"/>
    </source>
</evidence>
<dbReference type="AlphaFoldDB" id="A0A1I3B2B8"/>
<comment type="similarity">
    <text evidence="6">Belongs to the exbB/tolQ family.</text>
</comment>
<evidence type="ECO:0000256" key="7">
    <source>
        <dbReference type="SAM" id="Phobius"/>
    </source>
</evidence>
<keyword evidence="3 7" id="KW-0812">Transmembrane</keyword>
<feature type="transmembrane region" description="Helical" evidence="7">
    <location>
        <begin position="159"/>
        <end position="184"/>
    </location>
</feature>
<dbReference type="GO" id="GO:0005886">
    <property type="term" value="C:plasma membrane"/>
    <property type="evidence" value="ECO:0007669"/>
    <property type="project" value="UniProtKB-SubCell"/>
</dbReference>
<keyword evidence="10" id="KW-1185">Reference proteome</keyword>
<evidence type="ECO:0000256" key="2">
    <source>
        <dbReference type="ARBA" id="ARBA00022475"/>
    </source>
</evidence>
<evidence type="ECO:0000256" key="4">
    <source>
        <dbReference type="ARBA" id="ARBA00022989"/>
    </source>
</evidence>
<dbReference type="GO" id="GO:0017038">
    <property type="term" value="P:protein import"/>
    <property type="evidence" value="ECO:0007669"/>
    <property type="project" value="TreeGrafter"/>
</dbReference>